<reference evidence="3" key="1">
    <citation type="submission" date="2022-12" db="EMBL/GenBank/DDBJ databases">
        <authorList>
            <person name="Petersen C."/>
        </authorList>
    </citation>
    <scope>NUCLEOTIDE SEQUENCE</scope>
    <source>
        <strain evidence="3">IBT 15544</strain>
    </source>
</reference>
<dbReference type="PANTHER" id="PTHR36183">
    <property type="entry name" value="BETA-GLUCURONIDASE"/>
    <property type="match status" value="1"/>
</dbReference>
<dbReference type="OrthoDB" id="2831684at2759"/>
<protein>
    <recommendedName>
        <fullName evidence="2">Beta-glucuronidase C-terminal domain-containing protein</fullName>
    </recommendedName>
</protein>
<dbReference type="PANTHER" id="PTHR36183:SF2">
    <property type="entry name" value="BETA-GLUCURONIDASE C-TERMINAL DOMAIN-CONTAINING PROTEIN"/>
    <property type="match status" value="1"/>
</dbReference>
<dbReference type="RefSeq" id="XP_058312130.1">
    <property type="nucleotide sequence ID" value="XM_058449786.1"/>
</dbReference>
<evidence type="ECO:0000313" key="4">
    <source>
        <dbReference type="Proteomes" id="UP001150904"/>
    </source>
</evidence>
<dbReference type="InterPro" id="IPR013780">
    <property type="entry name" value="Glyco_hydro_b"/>
</dbReference>
<dbReference type="SUPFAM" id="SSF51445">
    <property type="entry name" value="(Trans)glycosidases"/>
    <property type="match status" value="1"/>
</dbReference>
<feature type="signal peptide" evidence="1">
    <location>
        <begin position="1"/>
        <end position="22"/>
    </location>
</feature>
<dbReference type="InterPro" id="IPR052974">
    <property type="entry name" value="GH79_Enzymes"/>
</dbReference>
<dbReference type="Gene3D" id="2.60.40.1180">
    <property type="entry name" value="Golgi alpha-mannosidase II"/>
    <property type="match status" value="1"/>
</dbReference>
<dbReference type="InterPro" id="IPR031728">
    <property type="entry name" value="GlcAase_C"/>
</dbReference>
<proteinExistence type="predicted"/>
<organism evidence="3 4">
    <name type="scientific">Penicillium cinerascens</name>
    <dbReference type="NCBI Taxonomy" id="70096"/>
    <lineage>
        <taxon>Eukaryota</taxon>
        <taxon>Fungi</taxon>
        <taxon>Dikarya</taxon>
        <taxon>Ascomycota</taxon>
        <taxon>Pezizomycotina</taxon>
        <taxon>Eurotiomycetes</taxon>
        <taxon>Eurotiomycetidae</taxon>
        <taxon>Eurotiales</taxon>
        <taxon>Aspergillaceae</taxon>
        <taxon>Penicillium</taxon>
    </lineage>
</organism>
<evidence type="ECO:0000313" key="3">
    <source>
        <dbReference type="EMBL" id="KAJ5216317.1"/>
    </source>
</evidence>
<keyword evidence="4" id="KW-1185">Reference proteome</keyword>
<feature type="chain" id="PRO_5040837345" description="Beta-glucuronidase C-terminal domain-containing protein" evidence="1">
    <location>
        <begin position="23"/>
        <end position="512"/>
    </location>
</feature>
<dbReference type="EMBL" id="JAPQKR010000005">
    <property type="protein sequence ID" value="KAJ5216317.1"/>
    <property type="molecule type" value="Genomic_DNA"/>
</dbReference>
<feature type="domain" description="Beta-glucuronidase C-terminal" evidence="2">
    <location>
        <begin position="404"/>
        <end position="508"/>
    </location>
</feature>
<dbReference type="Gene3D" id="3.20.20.80">
    <property type="entry name" value="Glycosidases"/>
    <property type="match status" value="1"/>
</dbReference>
<sequence length="512" mass="57160">MRFSSSALLGSALLIGQGLCNSNPENKPRAIPTPRWDTPTVPNDLQAFSIEFAFFPDYAGNKSHPNEFSKNLLTNFKTLTGVPPTVRVGGDHSYYHPDQKENVELIYANPNNDQPDTIYYGPAFFESYHTLGNVKFFHGLNLNQNRSIQILQEAAIEACISIGPQLELFELGNEWNFAPGEYRTANYSMLDYVHEWNQKAAAVKAAVQKACPGHFPGFFAPSFALLNFIKSQWSAEDLFKLGYDPHNLIKELSFHNYMGVNEPPNNPPVDWDLQRLLMNHTSIQESLATQIQRAKNLAYLGHPYVLGELNSIANQGITGETNTFGDALWLVDFSFWAGAHNIKRLHFHQGLDYRYASWQPILGKGQPPTTRPPYYGQIMVASALGHSHNARVVNIPLNEETESAYAIYDGDRLSKLAIVNMQAFNETTTGTRPSKEYKFEVPGHYRQAKVESLIAPGSDATEEVTFAGISYDHDLAMGKPVVVDPKEKFVMIEDGVLRVDVPDSSAVVVSLN</sequence>
<evidence type="ECO:0000259" key="2">
    <source>
        <dbReference type="Pfam" id="PF16862"/>
    </source>
</evidence>
<gene>
    <name evidence="3" type="ORF">N7498_002724</name>
</gene>
<dbReference type="GeneID" id="83177087"/>
<dbReference type="AlphaFoldDB" id="A0A9W9TB61"/>
<keyword evidence="1" id="KW-0732">Signal</keyword>
<comment type="caution">
    <text evidence="3">The sequence shown here is derived from an EMBL/GenBank/DDBJ whole genome shotgun (WGS) entry which is preliminary data.</text>
</comment>
<accession>A0A9W9TB61</accession>
<evidence type="ECO:0000256" key="1">
    <source>
        <dbReference type="SAM" id="SignalP"/>
    </source>
</evidence>
<name>A0A9W9TB61_9EURO</name>
<reference evidence="3" key="2">
    <citation type="journal article" date="2023" name="IMA Fungus">
        <title>Comparative genomic study of the Penicillium genus elucidates a diverse pangenome and 15 lateral gene transfer events.</title>
        <authorList>
            <person name="Petersen C."/>
            <person name="Sorensen T."/>
            <person name="Nielsen M.R."/>
            <person name="Sondergaard T.E."/>
            <person name="Sorensen J.L."/>
            <person name="Fitzpatrick D.A."/>
            <person name="Frisvad J.C."/>
            <person name="Nielsen K.L."/>
        </authorList>
    </citation>
    <scope>NUCLEOTIDE SEQUENCE</scope>
    <source>
        <strain evidence="3">IBT 15544</strain>
    </source>
</reference>
<dbReference type="Pfam" id="PF16862">
    <property type="entry name" value="Glyco_hydro_79C"/>
    <property type="match status" value="1"/>
</dbReference>
<dbReference type="Proteomes" id="UP001150904">
    <property type="component" value="Unassembled WGS sequence"/>
</dbReference>
<dbReference type="InterPro" id="IPR017853">
    <property type="entry name" value="GH"/>
</dbReference>